<dbReference type="EC" id="1.1.3.6" evidence="13"/>
<keyword evidence="4" id="KW-0285">Flavoprotein</keyword>
<comment type="pathway">
    <text evidence="12">Steroid metabolism; cholesterol degradation.</text>
</comment>
<evidence type="ECO:0000313" key="19">
    <source>
        <dbReference type="EMBL" id="TQM90829.1"/>
    </source>
</evidence>
<name>A0A543K6X1_9MICO</name>
<evidence type="ECO:0000256" key="3">
    <source>
        <dbReference type="ARBA" id="ARBA00022548"/>
    </source>
</evidence>
<dbReference type="Proteomes" id="UP000315133">
    <property type="component" value="Unassembled WGS sequence"/>
</dbReference>
<dbReference type="OrthoDB" id="517968at2"/>
<dbReference type="EC" id="5.3.3.1" evidence="11"/>
<gene>
    <name evidence="19" type="ORF">FB476_3213</name>
</gene>
<keyword evidence="10" id="KW-0413">Isomerase</keyword>
<accession>A0A543K6X1</accession>
<dbReference type="RefSeq" id="WP_141821226.1">
    <property type="nucleotide sequence ID" value="NZ_BAAAIL010000005.1"/>
</dbReference>
<evidence type="ECO:0000259" key="17">
    <source>
        <dbReference type="Pfam" id="PF01266"/>
    </source>
</evidence>
<proteinExistence type="inferred from homology"/>
<evidence type="ECO:0000256" key="16">
    <source>
        <dbReference type="SAM" id="MobiDB-lite"/>
    </source>
</evidence>
<reference evidence="19 20" key="1">
    <citation type="submission" date="2019-06" db="EMBL/GenBank/DDBJ databases">
        <title>Sequencing the genomes of 1000 actinobacteria strains.</title>
        <authorList>
            <person name="Klenk H.-P."/>
        </authorList>
    </citation>
    <scope>NUCLEOTIDE SEQUENCE [LARGE SCALE GENOMIC DNA]</scope>
    <source>
        <strain evidence="19 20">DSM 12362</strain>
    </source>
</reference>
<comment type="similarity">
    <text evidence="2">Belongs to the GMC oxidoreductase family.</text>
</comment>
<dbReference type="AlphaFoldDB" id="A0A543K6X1"/>
<evidence type="ECO:0000256" key="8">
    <source>
        <dbReference type="ARBA" id="ARBA00023166"/>
    </source>
</evidence>
<dbReference type="PANTHER" id="PTHR47470">
    <property type="entry name" value="CHOLESTEROL OXIDASE"/>
    <property type="match status" value="1"/>
</dbReference>
<dbReference type="GO" id="GO:0016995">
    <property type="term" value="F:cholesterol oxidase activity"/>
    <property type="evidence" value="ECO:0007669"/>
    <property type="project" value="UniProtKB-EC"/>
</dbReference>
<dbReference type="InterPro" id="IPR052542">
    <property type="entry name" value="Cholesterol_Oxidase"/>
</dbReference>
<comment type="cofactor">
    <cofactor evidence="1">
        <name>FAD</name>
        <dbReference type="ChEBI" id="CHEBI:57692"/>
    </cofactor>
</comment>
<keyword evidence="6" id="KW-0560">Oxidoreductase</keyword>
<evidence type="ECO:0000256" key="2">
    <source>
        <dbReference type="ARBA" id="ARBA00010790"/>
    </source>
</evidence>
<dbReference type="EMBL" id="VFPU01000003">
    <property type="protein sequence ID" value="TQM90829.1"/>
    <property type="molecule type" value="Genomic_DNA"/>
</dbReference>
<feature type="domain" description="Glucose-methanol-choline oxidoreductase C-terminal" evidence="18">
    <location>
        <begin position="477"/>
        <end position="531"/>
    </location>
</feature>
<feature type="domain" description="FAD dependent oxidoreductase" evidence="17">
    <location>
        <begin position="11"/>
        <end position="307"/>
    </location>
</feature>
<keyword evidence="8" id="KW-1207">Sterol metabolism</keyword>
<evidence type="ECO:0000256" key="15">
    <source>
        <dbReference type="ARBA" id="ARBA00049778"/>
    </source>
</evidence>
<dbReference type="InterPro" id="IPR006076">
    <property type="entry name" value="FAD-dep_OxRdtase"/>
</dbReference>
<protein>
    <recommendedName>
        <fullName evidence="14">Cholesterol oxidase</fullName>
        <ecNumber evidence="13">1.1.3.6</ecNumber>
        <ecNumber evidence="11">5.3.3.1</ecNumber>
    </recommendedName>
    <alternativeName>
        <fullName evidence="15">Cholesterol isomerase</fullName>
    </alternativeName>
</protein>
<dbReference type="SUPFAM" id="SSF51905">
    <property type="entry name" value="FAD/NAD(P)-binding domain"/>
    <property type="match status" value="1"/>
</dbReference>
<dbReference type="InterPro" id="IPR036188">
    <property type="entry name" value="FAD/NAD-bd_sf"/>
</dbReference>
<evidence type="ECO:0000256" key="7">
    <source>
        <dbReference type="ARBA" id="ARBA00023098"/>
    </source>
</evidence>
<evidence type="ECO:0000256" key="10">
    <source>
        <dbReference type="ARBA" id="ARBA00023235"/>
    </source>
</evidence>
<keyword evidence="3" id="KW-0153">Cholesterol metabolism</keyword>
<dbReference type="PANTHER" id="PTHR47470:SF1">
    <property type="entry name" value="FAD-DEPENDENT OXIDOREDUCTASE 2 FAD BINDING DOMAIN-CONTAINING PROTEIN"/>
    <property type="match status" value="1"/>
</dbReference>
<evidence type="ECO:0000256" key="12">
    <source>
        <dbReference type="ARBA" id="ARBA00049645"/>
    </source>
</evidence>
<keyword evidence="9" id="KW-0753">Steroid metabolism</keyword>
<keyword evidence="7" id="KW-0443">Lipid metabolism</keyword>
<evidence type="ECO:0000256" key="6">
    <source>
        <dbReference type="ARBA" id="ARBA00023002"/>
    </source>
</evidence>
<evidence type="ECO:0000259" key="18">
    <source>
        <dbReference type="Pfam" id="PF05199"/>
    </source>
</evidence>
<evidence type="ECO:0000256" key="9">
    <source>
        <dbReference type="ARBA" id="ARBA00023221"/>
    </source>
</evidence>
<evidence type="ECO:0000256" key="5">
    <source>
        <dbReference type="ARBA" id="ARBA00022827"/>
    </source>
</evidence>
<dbReference type="GO" id="GO:0004769">
    <property type="term" value="F:steroid Delta-isomerase activity"/>
    <property type="evidence" value="ECO:0007669"/>
    <property type="project" value="UniProtKB-EC"/>
</dbReference>
<sequence length="580" mass="62368">MPSRAETEHTDVVVVGSGFGGSVAALRLTEKGYRVTVLEAGRRFADEDFARTSWDLRRFLWAPRLGLRGVQRIHVLPDVLVLAGAGVGGGSLNYANTLYRPQADAFYDDPQWAHITDWRAELAPHYDTATRMLGVVTNPAPTPVDDLYREVAEELGVGHTFRLAPVGVFFGRDGRREPGVEVADPYFDGTGPRRTGCTECGGCMVGCRVGAKNTLVKNYLWFAERGGARVVPDTTVVRIRPRPQGGYAVETVRSGALLGRRAPRHTLTADHVVLAAGTWGTQHLLHRLKQDGDLPHLSDRLGVLTRTNSEALVGALVPPGRRHRDRRLDFTRGVAITSSFHPDPDTHVEPVRYGNGQNAMGLLTTLLVDGGGRVPRPVRWLGQVARHPVRAAGMLAGINSWSERGTIALVMQSLDNSITVRAGRGPLGGFRLTSGRGHGEPNPTWIPAAHRAARALARRIGGFPAGSVGDVLDVPMTAHFLGGCAIGESAGTGVVDPYHRVHGHPGLHVVDGSTVSANLGVNPSLTITAQAERALSLWPVKGEPDPRPAPGEPYRRLEPVPPRMPLVPPAVARRLPVTPA</sequence>
<keyword evidence="5" id="KW-0274">FAD</keyword>
<evidence type="ECO:0000313" key="20">
    <source>
        <dbReference type="Proteomes" id="UP000315133"/>
    </source>
</evidence>
<dbReference type="Gene3D" id="3.50.50.60">
    <property type="entry name" value="FAD/NAD(P)-binding domain"/>
    <property type="match status" value="3"/>
</dbReference>
<keyword evidence="20" id="KW-1185">Reference proteome</keyword>
<evidence type="ECO:0000256" key="14">
    <source>
        <dbReference type="ARBA" id="ARBA00049744"/>
    </source>
</evidence>
<evidence type="ECO:0000256" key="13">
    <source>
        <dbReference type="ARBA" id="ARBA00049723"/>
    </source>
</evidence>
<evidence type="ECO:0000256" key="1">
    <source>
        <dbReference type="ARBA" id="ARBA00001974"/>
    </source>
</evidence>
<dbReference type="PRINTS" id="PR00411">
    <property type="entry name" value="PNDRDTASEI"/>
</dbReference>
<evidence type="ECO:0000256" key="11">
    <source>
        <dbReference type="ARBA" id="ARBA00038856"/>
    </source>
</evidence>
<dbReference type="GO" id="GO:0008203">
    <property type="term" value="P:cholesterol metabolic process"/>
    <property type="evidence" value="ECO:0007669"/>
    <property type="project" value="UniProtKB-KW"/>
</dbReference>
<dbReference type="Pfam" id="PF01266">
    <property type="entry name" value="DAO"/>
    <property type="match status" value="1"/>
</dbReference>
<comment type="caution">
    <text evidence="19">The sequence shown here is derived from an EMBL/GenBank/DDBJ whole genome shotgun (WGS) entry which is preliminary data.</text>
</comment>
<organism evidence="19 20">
    <name type="scientific">Ornithinimicrobium humiphilum</name>
    <dbReference type="NCBI Taxonomy" id="125288"/>
    <lineage>
        <taxon>Bacteria</taxon>
        <taxon>Bacillati</taxon>
        <taxon>Actinomycetota</taxon>
        <taxon>Actinomycetes</taxon>
        <taxon>Micrococcales</taxon>
        <taxon>Ornithinimicrobiaceae</taxon>
        <taxon>Ornithinimicrobium</taxon>
    </lineage>
</organism>
<dbReference type="InterPro" id="IPR007867">
    <property type="entry name" value="GMC_OxRtase_C"/>
</dbReference>
<evidence type="ECO:0000256" key="4">
    <source>
        <dbReference type="ARBA" id="ARBA00022630"/>
    </source>
</evidence>
<dbReference type="Pfam" id="PF05199">
    <property type="entry name" value="GMC_oxred_C"/>
    <property type="match status" value="1"/>
</dbReference>
<feature type="region of interest" description="Disordered" evidence="16">
    <location>
        <begin position="540"/>
        <end position="567"/>
    </location>
</feature>